<sequence>MKRIATGERPNWAQKVEALDFTIHHMYGELYWDERNAYQFTLAQIEDDLEDPTNEILQLCYKAVDRICSDPALMTRMAIPAAFHEAIQRSWKWSDRDIYGRFDLRYDGKGPAKLFEFNADTPTSLFESAVIQWEWLQDMKRLGRLKADADQFNSIHEQLIGAFQHFKNSSDSGVFHFACITENEEDYLTTKYLADVAFQAGFEVVLLDMEEIGIDPEDWFTDLEDRRMENLFKLYPLEFMVHEEFGAHLISTPTKMHEPLWKMTLSNKGLLPILWEMAPNHPNLLPAYFADDPQAPRLENAVRKPLLSREGANVTLTSGGTTIAVEGEYGAEGYIVQETRLLPQFGDDYAVIGSWVVAGEACGICIREDKSPITQNLSRFVPHFIMD</sequence>
<evidence type="ECO:0000256" key="2">
    <source>
        <dbReference type="ARBA" id="ARBA00022723"/>
    </source>
</evidence>
<dbReference type="SUPFAM" id="SSF56059">
    <property type="entry name" value="Glutathione synthetase ATP-binding domain-like"/>
    <property type="match status" value="1"/>
</dbReference>
<proteinExistence type="predicted"/>
<keyword evidence="1" id="KW-0436">Ligase</keyword>
<gene>
    <name evidence="7" type="ORF">H4W29_006862</name>
</gene>
<name>A0ABR9J2F8_RHIVS</name>
<comment type="caution">
    <text evidence="7">The sequence shown here is derived from an EMBL/GenBank/DDBJ whole genome shotgun (WGS) entry which is preliminary data.</text>
</comment>
<feature type="domain" description="Glutathionylspermidine synthase pre-ATP-grasp-like" evidence="6">
    <location>
        <begin position="12"/>
        <end position="385"/>
    </location>
</feature>
<dbReference type="RefSeq" id="WP_192733175.1">
    <property type="nucleotide sequence ID" value="NZ_BAAAVL010000008.1"/>
</dbReference>
<reference evidence="7 8" key="1">
    <citation type="submission" date="2020-10" db="EMBL/GenBank/DDBJ databases">
        <title>Sequencing the genomes of 1000 actinobacteria strains.</title>
        <authorList>
            <person name="Klenk H.-P."/>
        </authorList>
    </citation>
    <scope>NUCLEOTIDE SEQUENCE [LARGE SCALE GENOMIC DNA]</scope>
    <source>
        <strain evidence="7 8">DSM 7307</strain>
    </source>
</reference>
<dbReference type="Gene3D" id="3.30.1490.330">
    <property type="match status" value="1"/>
</dbReference>
<dbReference type="EMBL" id="JADBEC010000003">
    <property type="protein sequence ID" value="MBE1509615.1"/>
    <property type="molecule type" value="Genomic_DNA"/>
</dbReference>
<accession>A0ABR9J2F8</accession>
<keyword evidence="3" id="KW-0547">Nucleotide-binding</keyword>
<dbReference type="SUPFAM" id="SSF52440">
    <property type="entry name" value="PreATP-grasp domain"/>
    <property type="match status" value="1"/>
</dbReference>
<evidence type="ECO:0000256" key="5">
    <source>
        <dbReference type="ARBA" id="ARBA00022842"/>
    </source>
</evidence>
<evidence type="ECO:0000313" key="8">
    <source>
        <dbReference type="Proteomes" id="UP000620262"/>
    </source>
</evidence>
<dbReference type="InterPro" id="IPR005494">
    <property type="entry name" value="GSPS_pre-ATP-grasp-like_dom"/>
</dbReference>
<evidence type="ECO:0000256" key="4">
    <source>
        <dbReference type="ARBA" id="ARBA00022840"/>
    </source>
</evidence>
<organism evidence="7 8">
    <name type="scientific">Rhizobium viscosum</name>
    <name type="common">Arthrobacter viscosus</name>
    <dbReference type="NCBI Taxonomy" id="1673"/>
    <lineage>
        <taxon>Bacteria</taxon>
        <taxon>Pseudomonadati</taxon>
        <taxon>Pseudomonadota</taxon>
        <taxon>Alphaproteobacteria</taxon>
        <taxon>Hyphomicrobiales</taxon>
        <taxon>Rhizobiaceae</taxon>
        <taxon>Rhizobium/Agrobacterium group</taxon>
        <taxon>Rhizobium</taxon>
    </lineage>
</organism>
<evidence type="ECO:0000256" key="1">
    <source>
        <dbReference type="ARBA" id="ARBA00022598"/>
    </source>
</evidence>
<dbReference type="InterPro" id="IPR016185">
    <property type="entry name" value="PreATP-grasp_dom_sf"/>
</dbReference>
<keyword evidence="4" id="KW-0067">ATP-binding</keyword>
<evidence type="ECO:0000313" key="7">
    <source>
        <dbReference type="EMBL" id="MBE1509615.1"/>
    </source>
</evidence>
<evidence type="ECO:0000259" key="6">
    <source>
        <dbReference type="Pfam" id="PF03738"/>
    </source>
</evidence>
<dbReference type="Proteomes" id="UP000620262">
    <property type="component" value="Unassembled WGS sequence"/>
</dbReference>
<dbReference type="Pfam" id="PF03738">
    <property type="entry name" value="GSP_synth"/>
    <property type="match status" value="1"/>
</dbReference>
<keyword evidence="2" id="KW-0479">Metal-binding</keyword>
<keyword evidence="5" id="KW-0460">Magnesium</keyword>
<keyword evidence="8" id="KW-1185">Reference proteome</keyword>
<protein>
    <submittedName>
        <fullName evidence="7">Glutathionylspermidine synthase</fullName>
    </submittedName>
</protein>
<evidence type="ECO:0000256" key="3">
    <source>
        <dbReference type="ARBA" id="ARBA00022741"/>
    </source>
</evidence>